<dbReference type="Proteomes" id="UP000680365">
    <property type="component" value="Unassembled WGS sequence"/>
</dbReference>
<dbReference type="GO" id="GO:0032259">
    <property type="term" value="P:methylation"/>
    <property type="evidence" value="ECO:0007669"/>
    <property type="project" value="UniProtKB-KW"/>
</dbReference>
<dbReference type="NCBIfam" id="TIGR00096">
    <property type="entry name" value="16S rRNA (cytidine(1402)-2'-O)-methyltransferase"/>
    <property type="match status" value="1"/>
</dbReference>
<accession>A0ABS5QLH0</accession>
<dbReference type="EMBL" id="JAEDAM010000034">
    <property type="protein sequence ID" value="MBS8122038.1"/>
    <property type="molecule type" value="Genomic_DNA"/>
</dbReference>
<dbReference type="PANTHER" id="PTHR46111">
    <property type="entry name" value="RIBOSOMAL RNA SMALL SUBUNIT METHYLTRANSFERASE I"/>
    <property type="match status" value="1"/>
</dbReference>
<keyword evidence="4 7" id="KW-0808">Transferase</keyword>
<organism evidence="7 8">
    <name type="scientific">Candidatus Vampirococcus lugosii</name>
    <dbReference type="NCBI Taxonomy" id="2789015"/>
    <lineage>
        <taxon>Bacteria</taxon>
        <taxon>Candidatus Absconditibacteriota</taxon>
        <taxon>Vampirococcus</taxon>
    </lineage>
</organism>
<evidence type="ECO:0000259" key="6">
    <source>
        <dbReference type="Pfam" id="PF00590"/>
    </source>
</evidence>
<comment type="caution">
    <text evidence="7">The sequence shown here is derived from an EMBL/GenBank/DDBJ whole genome shotgun (WGS) entry which is preliminary data.</text>
</comment>
<protein>
    <submittedName>
        <fullName evidence="7">Ribosomal RNA small subunit methyltransferase I</fullName>
        <ecNumber evidence="7">2.1.1.198</ecNumber>
    </submittedName>
</protein>
<dbReference type="GO" id="GO:0008168">
    <property type="term" value="F:methyltransferase activity"/>
    <property type="evidence" value="ECO:0007669"/>
    <property type="project" value="UniProtKB-KW"/>
</dbReference>
<evidence type="ECO:0000313" key="8">
    <source>
        <dbReference type="Proteomes" id="UP000680365"/>
    </source>
</evidence>
<name>A0ABS5QLH0_9BACT</name>
<dbReference type="InterPro" id="IPR014777">
    <property type="entry name" value="4pyrrole_Mease_sub1"/>
</dbReference>
<dbReference type="InterPro" id="IPR014776">
    <property type="entry name" value="4pyrrole_Mease_sub2"/>
</dbReference>
<dbReference type="Gene3D" id="3.30.950.10">
    <property type="entry name" value="Methyltransferase, Cobalt-precorrin-4 Transmethylase, Domain 2"/>
    <property type="match status" value="1"/>
</dbReference>
<dbReference type="Pfam" id="PF00590">
    <property type="entry name" value="TP_methylase"/>
    <property type="match status" value="1"/>
</dbReference>
<keyword evidence="5" id="KW-0949">S-adenosyl-L-methionine</keyword>
<dbReference type="InterPro" id="IPR018063">
    <property type="entry name" value="SAM_MeTrfase_RsmI_CS"/>
</dbReference>
<keyword evidence="1" id="KW-0963">Cytoplasm</keyword>
<evidence type="ECO:0000313" key="7">
    <source>
        <dbReference type="EMBL" id="MBS8122038.1"/>
    </source>
</evidence>
<dbReference type="InterPro" id="IPR000878">
    <property type="entry name" value="4pyrrol_Mease"/>
</dbReference>
<evidence type="ECO:0000256" key="4">
    <source>
        <dbReference type="ARBA" id="ARBA00022679"/>
    </source>
</evidence>
<evidence type="ECO:0000256" key="5">
    <source>
        <dbReference type="ARBA" id="ARBA00022691"/>
    </source>
</evidence>
<evidence type="ECO:0000256" key="3">
    <source>
        <dbReference type="ARBA" id="ARBA00022603"/>
    </source>
</evidence>
<dbReference type="PROSITE" id="PS01296">
    <property type="entry name" value="RSMI"/>
    <property type="match status" value="1"/>
</dbReference>
<dbReference type="Gene3D" id="3.40.1010.10">
    <property type="entry name" value="Cobalt-precorrin-4 Transmethylase, Domain 1"/>
    <property type="match status" value="1"/>
</dbReference>
<dbReference type="RefSeq" id="WP_213349127.1">
    <property type="nucleotide sequence ID" value="NZ_JAEDAM010000034.1"/>
</dbReference>
<feature type="domain" description="Tetrapyrrole methylase" evidence="6">
    <location>
        <begin position="1"/>
        <end position="127"/>
    </location>
</feature>
<dbReference type="InterPro" id="IPR008189">
    <property type="entry name" value="rRNA_ssu_MeTfrase_I"/>
</dbReference>
<reference evidence="7 8" key="1">
    <citation type="journal article" date="2021" name="Nat. Commun.">
        <title>Reductive evolution and unique predatory mode in the CPR bacterium Vampirococcus lugosii.</title>
        <authorList>
            <person name="Moreira D."/>
            <person name="Zivanovic Y."/>
            <person name="Lopez-Archilla A.I."/>
            <person name="Iniesto M."/>
            <person name="Lopez-Garcia P."/>
        </authorList>
    </citation>
    <scope>NUCLEOTIDE SEQUENCE [LARGE SCALE GENOMIC DNA]</scope>
    <source>
        <strain evidence="7">Chiprana</strain>
    </source>
</reference>
<keyword evidence="8" id="KW-1185">Reference proteome</keyword>
<proteinExistence type="predicted"/>
<gene>
    <name evidence="7" type="ORF">VAMP_83n32</name>
</gene>
<dbReference type="InterPro" id="IPR035996">
    <property type="entry name" value="4pyrrol_Methylase_sf"/>
</dbReference>
<dbReference type="SUPFAM" id="SSF53790">
    <property type="entry name" value="Tetrapyrrole methylase"/>
    <property type="match status" value="1"/>
</dbReference>
<keyword evidence="3 7" id="KW-0489">Methyltransferase</keyword>
<evidence type="ECO:0000256" key="1">
    <source>
        <dbReference type="ARBA" id="ARBA00022490"/>
    </source>
</evidence>
<dbReference type="EC" id="2.1.1.198" evidence="7"/>
<evidence type="ECO:0000256" key="2">
    <source>
        <dbReference type="ARBA" id="ARBA00022552"/>
    </source>
</evidence>
<keyword evidence="2" id="KW-0698">rRNA processing</keyword>
<sequence length="145" mass="16283">MLYIIPTPIGNIQDITLRGLNLLKELEIFLCEDTRTSKKLMNLYNIDYSNKQFFSITSYTSEGKIEFYKKLIEETNVGLLSDAGTPGLSDPGKNIIKIITENNIKFETLPGASAIIPGVVSSGFDTSKFIYLGFLPKKKMKTKIY</sequence>
<dbReference type="PANTHER" id="PTHR46111:SF1">
    <property type="entry name" value="RIBOSOMAL RNA SMALL SUBUNIT METHYLTRANSFERASE I"/>
    <property type="match status" value="1"/>
</dbReference>